<dbReference type="VEuPathDB" id="FungiDB:MAPG_07126"/>
<dbReference type="InterPro" id="IPR055936">
    <property type="entry name" value="DUF7514"/>
</dbReference>
<dbReference type="EMBL" id="ADBL01001724">
    <property type="status" value="NOT_ANNOTATED_CDS"/>
    <property type="molecule type" value="Genomic_DNA"/>
</dbReference>
<evidence type="ECO:0000313" key="4">
    <source>
        <dbReference type="EnsemblFungi" id="MAPG_07126T0"/>
    </source>
</evidence>
<protein>
    <recommendedName>
        <fullName evidence="2">DUF7514 domain-containing protein</fullName>
    </recommendedName>
</protein>
<reference evidence="3" key="2">
    <citation type="submission" date="2010-05" db="EMBL/GenBank/DDBJ databases">
        <title>The Genome Sequence of Magnaporthe poae strain ATCC 64411.</title>
        <authorList>
            <consortium name="The Broad Institute Genome Sequencing Platform"/>
            <consortium name="Broad Institute Genome Sequencing Center for Infectious Disease"/>
            <person name="Ma L.-J."/>
            <person name="Dead R."/>
            <person name="Young S."/>
            <person name="Zeng Q."/>
            <person name="Koehrsen M."/>
            <person name="Alvarado L."/>
            <person name="Berlin A."/>
            <person name="Chapman S.B."/>
            <person name="Chen Z."/>
            <person name="Freedman E."/>
            <person name="Gellesch M."/>
            <person name="Goldberg J."/>
            <person name="Griggs A."/>
            <person name="Gujja S."/>
            <person name="Heilman E.R."/>
            <person name="Heiman D."/>
            <person name="Hepburn T."/>
            <person name="Howarth C."/>
            <person name="Jen D."/>
            <person name="Larson L."/>
            <person name="Mehta T."/>
            <person name="Neiman D."/>
            <person name="Pearson M."/>
            <person name="Roberts A."/>
            <person name="Saif S."/>
            <person name="Shea T."/>
            <person name="Shenoy N."/>
            <person name="Sisk P."/>
            <person name="Stolte C."/>
            <person name="Sykes S."/>
            <person name="Walk T."/>
            <person name="White J."/>
            <person name="Yandava C."/>
            <person name="Haas B."/>
            <person name="Nusbaum C."/>
            <person name="Birren B."/>
        </authorList>
    </citation>
    <scope>NUCLEOTIDE SEQUENCE</scope>
    <source>
        <strain evidence="3">ATCC 64411</strain>
    </source>
</reference>
<dbReference type="PANTHER" id="PTHR39611:SF2">
    <property type="entry name" value="HYDROXYPROLINE-RICH GLYCOPROTEIN DZ-HRGP"/>
    <property type="match status" value="1"/>
</dbReference>
<evidence type="ECO:0000256" key="1">
    <source>
        <dbReference type="SAM" id="MobiDB-lite"/>
    </source>
</evidence>
<gene>
    <name evidence="3" type="ORF">MAPG_07126</name>
</gene>
<name>A0A0C4E3V1_MAGP6</name>
<evidence type="ECO:0000313" key="3">
    <source>
        <dbReference type="EMBL" id="KLU88139.1"/>
    </source>
</evidence>
<dbReference type="OrthoDB" id="5420895at2759"/>
<feature type="region of interest" description="Disordered" evidence="1">
    <location>
        <begin position="174"/>
        <end position="212"/>
    </location>
</feature>
<sequence length="212" mass="23676">MATDPVDPKAYYGYLFGDDKAPTPVLNALLKAIAQHIIDELGDKSCKVLVPEKLAPFFRAAGGDMDTFLAMPSRSISYVWQVLGCQHALQPTSNDYEPPSIPALTVKGFVRWMSINILLDPEEYHTYIQTCLKEWDLRHPETGEPFPKELPREAFPKETDEGINKMAILTSAEASLPLPEPLPEPEPPPQPSRLQDPGRHLLRVLAPRTRAP</sequence>
<dbReference type="AlphaFoldDB" id="A0A0C4E3V1"/>
<keyword evidence="5" id="KW-1185">Reference proteome</keyword>
<reference evidence="5" key="1">
    <citation type="submission" date="2010-05" db="EMBL/GenBank/DDBJ databases">
        <title>The genome sequence of Magnaporthe poae strain ATCC 64411.</title>
        <authorList>
            <person name="Ma L.-J."/>
            <person name="Dead R."/>
            <person name="Young S."/>
            <person name="Zeng Q."/>
            <person name="Koehrsen M."/>
            <person name="Alvarado L."/>
            <person name="Berlin A."/>
            <person name="Chapman S.B."/>
            <person name="Chen Z."/>
            <person name="Freedman E."/>
            <person name="Gellesch M."/>
            <person name="Goldberg J."/>
            <person name="Griggs A."/>
            <person name="Gujja S."/>
            <person name="Heilman E.R."/>
            <person name="Heiman D."/>
            <person name="Hepburn T."/>
            <person name="Howarth C."/>
            <person name="Jen D."/>
            <person name="Larson L."/>
            <person name="Mehta T."/>
            <person name="Neiman D."/>
            <person name="Pearson M."/>
            <person name="Roberts A."/>
            <person name="Saif S."/>
            <person name="Shea T."/>
            <person name="Shenoy N."/>
            <person name="Sisk P."/>
            <person name="Stolte C."/>
            <person name="Sykes S."/>
            <person name="Walk T."/>
            <person name="White J."/>
            <person name="Yandava C."/>
            <person name="Haas B."/>
            <person name="Nusbaum C."/>
            <person name="Birren B."/>
        </authorList>
    </citation>
    <scope>NUCLEOTIDE SEQUENCE [LARGE SCALE GENOMIC DNA]</scope>
    <source>
        <strain evidence="5">ATCC 64411 / 73-15</strain>
    </source>
</reference>
<dbReference type="STRING" id="644358.A0A0C4E3V1"/>
<evidence type="ECO:0000313" key="5">
    <source>
        <dbReference type="Proteomes" id="UP000011715"/>
    </source>
</evidence>
<feature type="domain" description="DUF7514" evidence="2">
    <location>
        <begin position="13"/>
        <end position="166"/>
    </location>
</feature>
<dbReference type="Pfam" id="PF24355">
    <property type="entry name" value="DUF7514"/>
    <property type="match status" value="1"/>
</dbReference>
<evidence type="ECO:0000259" key="2">
    <source>
        <dbReference type="Pfam" id="PF24355"/>
    </source>
</evidence>
<organism evidence="4 5">
    <name type="scientific">Magnaporthiopsis poae (strain ATCC 64411 / 73-15)</name>
    <name type="common">Kentucky bluegrass fungus</name>
    <name type="synonym">Magnaporthe poae</name>
    <dbReference type="NCBI Taxonomy" id="644358"/>
    <lineage>
        <taxon>Eukaryota</taxon>
        <taxon>Fungi</taxon>
        <taxon>Dikarya</taxon>
        <taxon>Ascomycota</taxon>
        <taxon>Pezizomycotina</taxon>
        <taxon>Sordariomycetes</taxon>
        <taxon>Sordariomycetidae</taxon>
        <taxon>Magnaporthales</taxon>
        <taxon>Magnaporthaceae</taxon>
        <taxon>Magnaporthiopsis</taxon>
    </lineage>
</organism>
<dbReference type="eggNOG" id="ENOG502SNYF">
    <property type="taxonomic scope" value="Eukaryota"/>
</dbReference>
<reference evidence="3" key="3">
    <citation type="submission" date="2011-03" db="EMBL/GenBank/DDBJ databases">
        <title>Annotation of Magnaporthe poae ATCC 64411.</title>
        <authorList>
            <person name="Ma L.-J."/>
            <person name="Dead R."/>
            <person name="Young S.K."/>
            <person name="Zeng Q."/>
            <person name="Gargeya S."/>
            <person name="Fitzgerald M."/>
            <person name="Haas B."/>
            <person name="Abouelleil A."/>
            <person name="Alvarado L."/>
            <person name="Arachchi H.M."/>
            <person name="Berlin A."/>
            <person name="Brown A."/>
            <person name="Chapman S.B."/>
            <person name="Chen Z."/>
            <person name="Dunbar C."/>
            <person name="Freedman E."/>
            <person name="Gearin G."/>
            <person name="Gellesch M."/>
            <person name="Goldberg J."/>
            <person name="Griggs A."/>
            <person name="Gujja S."/>
            <person name="Heiman D."/>
            <person name="Howarth C."/>
            <person name="Larson L."/>
            <person name="Lui A."/>
            <person name="MacDonald P.J.P."/>
            <person name="Mehta T."/>
            <person name="Montmayeur A."/>
            <person name="Murphy C."/>
            <person name="Neiman D."/>
            <person name="Pearson M."/>
            <person name="Priest M."/>
            <person name="Roberts A."/>
            <person name="Saif S."/>
            <person name="Shea T."/>
            <person name="Shenoy N."/>
            <person name="Sisk P."/>
            <person name="Stolte C."/>
            <person name="Sykes S."/>
            <person name="Yandava C."/>
            <person name="Wortman J."/>
            <person name="Nusbaum C."/>
            <person name="Birren B."/>
        </authorList>
    </citation>
    <scope>NUCLEOTIDE SEQUENCE</scope>
    <source>
        <strain evidence="3">ATCC 64411</strain>
    </source>
</reference>
<dbReference type="Proteomes" id="UP000011715">
    <property type="component" value="Unassembled WGS sequence"/>
</dbReference>
<reference evidence="4" key="4">
    <citation type="journal article" date="2015" name="G3 (Bethesda)">
        <title>Genome sequences of three phytopathogenic species of the Magnaporthaceae family of fungi.</title>
        <authorList>
            <person name="Okagaki L.H."/>
            <person name="Nunes C.C."/>
            <person name="Sailsbery J."/>
            <person name="Clay B."/>
            <person name="Brown D."/>
            <person name="John T."/>
            <person name="Oh Y."/>
            <person name="Young N."/>
            <person name="Fitzgerald M."/>
            <person name="Haas B.J."/>
            <person name="Zeng Q."/>
            <person name="Young S."/>
            <person name="Adiconis X."/>
            <person name="Fan L."/>
            <person name="Levin J.Z."/>
            <person name="Mitchell T.K."/>
            <person name="Okubara P.A."/>
            <person name="Farman M.L."/>
            <person name="Kohn L.M."/>
            <person name="Birren B."/>
            <person name="Ma L.-J."/>
            <person name="Dean R.A."/>
        </authorList>
    </citation>
    <scope>NUCLEOTIDE SEQUENCE</scope>
    <source>
        <strain evidence="4">ATCC 64411 / 73-15</strain>
    </source>
</reference>
<dbReference type="EnsemblFungi" id="MAPG_07126T0">
    <property type="protein sequence ID" value="MAPG_07126T0"/>
    <property type="gene ID" value="MAPG_07126"/>
</dbReference>
<reference evidence="4" key="5">
    <citation type="submission" date="2015-06" db="UniProtKB">
        <authorList>
            <consortium name="EnsemblFungi"/>
        </authorList>
    </citation>
    <scope>IDENTIFICATION</scope>
    <source>
        <strain evidence="4">ATCC 64411</strain>
    </source>
</reference>
<dbReference type="PANTHER" id="PTHR39611">
    <property type="entry name" value="HYDROXYPROLINE-RICH GLYCOPROTEIN DZ-HRGP-RELATED"/>
    <property type="match status" value="1"/>
</dbReference>
<proteinExistence type="predicted"/>
<accession>A0A0C4E3V1</accession>
<dbReference type="EMBL" id="GL876971">
    <property type="protein sequence ID" value="KLU88139.1"/>
    <property type="molecule type" value="Genomic_DNA"/>
</dbReference>
<feature type="compositionally biased region" description="Pro residues" evidence="1">
    <location>
        <begin position="178"/>
        <end position="191"/>
    </location>
</feature>